<feature type="signal peptide" evidence="8">
    <location>
        <begin position="1"/>
        <end position="29"/>
    </location>
</feature>
<name>A0A923MC20_9BURK</name>
<dbReference type="Pfam" id="PF00884">
    <property type="entry name" value="Sulfatase"/>
    <property type="match status" value="1"/>
</dbReference>
<evidence type="ECO:0000313" key="11">
    <source>
        <dbReference type="Proteomes" id="UP000596827"/>
    </source>
</evidence>
<proteinExistence type="inferred from homology"/>
<feature type="compositionally biased region" description="Basic and acidic residues" evidence="7">
    <location>
        <begin position="480"/>
        <end position="498"/>
    </location>
</feature>
<dbReference type="CDD" id="cd16030">
    <property type="entry name" value="iduronate-2-sulfatase"/>
    <property type="match status" value="1"/>
</dbReference>
<dbReference type="RefSeq" id="WP_187083239.1">
    <property type="nucleotide sequence ID" value="NZ_JACORU010000007.1"/>
</dbReference>
<sequence>MRFATGLARRNLLAVAVAALLGGCAAVQAPLQASAPATAPRPAANRPMNVLLIIADDQNARLGTYGAPVRSPNVDRFAREGVRFEHAYANFPLCGPSRASFLSGVRPNTIGAKMDFMKFRCAMPDVTTLPQYFKDRGWFAGRIGKAYHQGVPSDIGRSGPDDAASWTQVVNPRGHDKDVEGDVLNLTPGTGLGRALAFLEGDKDDADYTDGKVATAAIEMMKANANKPFFITVGFYRPHVPEIVPKKYFDLYPMRDIPAPDATPEELAALVPTSRLTANPHFGMTPEQQRQMIRAYSAATTFMDAQVGRVLESLDKLDLRDNTIVVFMGDHGFMLGQHGQWTKSMLFEESARTALIVRAPQVQGGRASAKPVELVDLYPTITDLAGLPRYARNEGSSLVPLLERPDDPQWTKPALSQVFGGRSVRTERYRYTEWDQGRAGRELYDYTTDPAEKHNLAADPAHAATIARLKAMLPAGPVEARRVHPEDGGQRYGSRAEAEAAQLKCPES</sequence>
<dbReference type="GO" id="GO:0046872">
    <property type="term" value="F:metal ion binding"/>
    <property type="evidence" value="ECO:0007669"/>
    <property type="project" value="UniProtKB-KW"/>
</dbReference>
<organism evidence="10 11">
    <name type="scientific">Ramlibacter albus</name>
    <dbReference type="NCBI Taxonomy" id="2079448"/>
    <lineage>
        <taxon>Bacteria</taxon>
        <taxon>Pseudomonadati</taxon>
        <taxon>Pseudomonadota</taxon>
        <taxon>Betaproteobacteria</taxon>
        <taxon>Burkholderiales</taxon>
        <taxon>Comamonadaceae</taxon>
        <taxon>Ramlibacter</taxon>
    </lineage>
</organism>
<feature type="region of interest" description="Disordered" evidence="7">
    <location>
        <begin position="480"/>
        <end position="508"/>
    </location>
</feature>
<evidence type="ECO:0000256" key="7">
    <source>
        <dbReference type="SAM" id="MobiDB-lite"/>
    </source>
</evidence>
<evidence type="ECO:0000256" key="6">
    <source>
        <dbReference type="ARBA" id="ARBA00022837"/>
    </source>
</evidence>
<dbReference type="InterPro" id="IPR035874">
    <property type="entry name" value="IDS"/>
</dbReference>
<reference evidence="10" key="1">
    <citation type="submission" date="2020-08" db="EMBL/GenBank/DDBJ databases">
        <title>Ramlibacter sp. GTP1 16S ribosomal RNA gene genome sequencing and assembly.</title>
        <authorList>
            <person name="Kang M."/>
        </authorList>
    </citation>
    <scope>NUCLEOTIDE SEQUENCE</scope>
    <source>
        <strain evidence="10">GTP1</strain>
    </source>
</reference>
<dbReference type="InterPro" id="IPR017850">
    <property type="entry name" value="Alkaline_phosphatase_core_sf"/>
</dbReference>
<dbReference type="PANTHER" id="PTHR45953">
    <property type="entry name" value="IDURONATE 2-SULFATASE"/>
    <property type="match status" value="1"/>
</dbReference>
<evidence type="ECO:0000256" key="5">
    <source>
        <dbReference type="ARBA" id="ARBA00022801"/>
    </source>
</evidence>
<dbReference type="SUPFAM" id="SSF53649">
    <property type="entry name" value="Alkaline phosphatase-like"/>
    <property type="match status" value="1"/>
</dbReference>
<dbReference type="InterPro" id="IPR000917">
    <property type="entry name" value="Sulfatase_N"/>
</dbReference>
<evidence type="ECO:0000256" key="3">
    <source>
        <dbReference type="ARBA" id="ARBA00022723"/>
    </source>
</evidence>
<keyword evidence="3" id="KW-0479">Metal-binding</keyword>
<dbReference type="InterPro" id="IPR006311">
    <property type="entry name" value="TAT_signal"/>
</dbReference>
<evidence type="ECO:0000256" key="2">
    <source>
        <dbReference type="ARBA" id="ARBA00008779"/>
    </source>
</evidence>
<dbReference type="AlphaFoldDB" id="A0A923MC20"/>
<feature type="domain" description="Sulfatase N-terminal" evidence="9">
    <location>
        <begin position="49"/>
        <end position="386"/>
    </location>
</feature>
<evidence type="ECO:0000256" key="1">
    <source>
        <dbReference type="ARBA" id="ARBA00001913"/>
    </source>
</evidence>
<gene>
    <name evidence="10" type="ORF">H8R02_20040</name>
</gene>
<evidence type="ECO:0000259" key="9">
    <source>
        <dbReference type="Pfam" id="PF00884"/>
    </source>
</evidence>
<dbReference type="Gene3D" id="3.40.720.10">
    <property type="entry name" value="Alkaline Phosphatase, subunit A"/>
    <property type="match status" value="1"/>
</dbReference>
<dbReference type="PANTHER" id="PTHR45953:SF1">
    <property type="entry name" value="IDURONATE 2-SULFATASE"/>
    <property type="match status" value="1"/>
</dbReference>
<dbReference type="GO" id="GO:0004423">
    <property type="term" value="F:iduronate-2-sulfatase activity"/>
    <property type="evidence" value="ECO:0007669"/>
    <property type="project" value="InterPro"/>
</dbReference>
<keyword evidence="11" id="KW-1185">Reference proteome</keyword>
<dbReference type="EMBL" id="JACORU010000007">
    <property type="protein sequence ID" value="MBC5766766.1"/>
    <property type="molecule type" value="Genomic_DNA"/>
</dbReference>
<dbReference type="GO" id="GO:0005737">
    <property type="term" value="C:cytoplasm"/>
    <property type="evidence" value="ECO:0007669"/>
    <property type="project" value="TreeGrafter"/>
</dbReference>
<feature type="chain" id="PRO_5038125655" evidence="8">
    <location>
        <begin position="30"/>
        <end position="508"/>
    </location>
</feature>
<keyword evidence="4 8" id="KW-0732">Signal</keyword>
<keyword evidence="5" id="KW-0378">Hydrolase</keyword>
<dbReference type="Proteomes" id="UP000596827">
    <property type="component" value="Unassembled WGS sequence"/>
</dbReference>
<protein>
    <submittedName>
        <fullName evidence="10">Sulfatase</fullName>
    </submittedName>
</protein>
<comment type="similarity">
    <text evidence="2">Belongs to the sulfatase family.</text>
</comment>
<evidence type="ECO:0000256" key="8">
    <source>
        <dbReference type="SAM" id="SignalP"/>
    </source>
</evidence>
<evidence type="ECO:0000313" key="10">
    <source>
        <dbReference type="EMBL" id="MBC5766766.1"/>
    </source>
</evidence>
<comment type="caution">
    <text evidence="10">The sequence shown here is derived from an EMBL/GenBank/DDBJ whole genome shotgun (WGS) entry which is preliminary data.</text>
</comment>
<evidence type="ECO:0000256" key="4">
    <source>
        <dbReference type="ARBA" id="ARBA00022729"/>
    </source>
</evidence>
<comment type="cofactor">
    <cofactor evidence="1">
        <name>Ca(2+)</name>
        <dbReference type="ChEBI" id="CHEBI:29108"/>
    </cofactor>
</comment>
<accession>A0A923MC20</accession>
<keyword evidence="6" id="KW-0106">Calcium</keyword>
<dbReference type="PROSITE" id="PS51257">
    <property type="entry name" value="PROKAR_LIPOPROTEIN"/>
    <property type="match status" value="1"/>
</dbReference>
<dbReference type="PROSITE" id="PS51318">
    <property type="entry name" value="TAT"/>
    <property type="match status" value="1"/>
</dbReference>